<protein>
    <submittedName>
        <fullName evidence="3">DotU family type IV/VI secretion system protein</fullName>
    </submittedName>
</protein>
<keyword evidence="1" id="KW-0472">Membrane</keyword>
<dbReference type="KEGG" id="pspw:BJG93_31810"/>
<dbReference type="InterPro" id="IPR017732">
    <property type="entry name" value="T4/T6SS_DotU"/>
</dbReference>
<accession>A0A1I9YUX4</accession>
<dbReference type="Proteomes" id="UP000179860">
    <property type="component" value="Plasmid pl1WSM5005"/>
</dbReference>
<feature type="domain" description="Type IV / VI secretion system DotU" evidence="2">
    <location>
        <begin position="8"/>
        <end position="201"/>
    </location>
</feature>
<reference evidence="3" key="1">
    <citation type="submission" date="2016-09" db="EMBL/GenBank/DDBJ databases">
        <title>The Complete Genome of Burkholderia sprentiae wsm5005.</title>
        <authorList>
            <person name="De Meyer S."/>
            <person name="Wang P."/>
            <person name="Terpolilli J."/>
        </authorList>
    </citation>
    <scope>NUCLEOTIDE SEQUENCE [LARGE SCALE GENOMIC DNA]</scope>
    <source>
        <strain evidence="3">WSM5005</strain>
        <plasmid evidence="3">pl1WSM5005</plasmid>
    </source>
</reference>
<dbReference type="InterPro" id="IPR038522">
    <property type="entry name" value="T4/T6SS_DotU_sf"/>
</dbReference>
<dbReference type="Pfam" id="PF09850">
    <property type="entry name" value="DotU"/>
    <property type="match status" value="1"/>
</dbReference>
<dbReference type="AlphaFoldDB" id="A0A1I9YUX4"/>
<feature type="transmembrane region" description="Helical" evidence="1">
    <location>
        <begin position="187"/>
        <end position="208"/>
    </location>
</feature>
<keyword evidence="1" id="KW-1133">Transmembrane helix</keyword>
<dbReference type="EMBL" id="CP017563">
    <property type="protein sequence ID" value="APA90012.1"/>
    <property type="molecule type" value="Genomic_DNA"/>
</dbReference>
<name>A0A1I9YUX4_9BURK</name>
<reference evidence="3" key="2">
    <citation type="submission" date="2021-06" db="EMBL/GenBank/DDBJ databases">
        <authorList>
            <person name="Rogers T.H."/>
            <person name="Ramsay J.P."/>
            <person name="Wang P."/>
            <person name="Terpolilli J."/>
        </authorList>
    </citation>
    <scope>NUCLEOTIDE SEQUENCE [LARGE SCALE GENOMIC DNA]</scope>
    <source>
        <strain evidence="3">WSM5005</strain>
        <plasmid evidence="3">pl1WSM5005</plasmid>
    </source>
</reference>
<keyword evidence="3" id="KW-0614">Plasmid</keyword>
<evidence type="ECO:0000259" key="2">
    <source>
        <dbReference type="Pfam" id="PF09850"/>
    </source>
</evidence>
<evidence type="ECO:0000313" key="3">
    <source>
        <dbReference type="EMBL" id="APA90012.1"/>
    </source>
</evidence>
<dbReference type="Gene3D" id="1.25.40.590">
    <property type="entry name" value="Type IV / VI secretion system, DotU"/>
    <property type="match status" value="1"/>
</dbReference>
<dbReference type="OrthoDB" id="6998040at2"/>
<dbReference type="PANTHER" id="PTHR38033:SF1">
    <property type="entry name" value="DOTU FAMILY TYPE IV_VI SECRETION SYSTEM PROTEIN"/>
    <property type="match status" value="1"/>
</dbReference>
<organism evidence="3 4">
    <name type="scientific">Paraburkholderia sprentiae WSM5005</name>
    <dbReference type="NCBI Taxonomy" id="754502"/>
    <lineage>
        <taxon>Bacteria</taxon>
        <taxon>Pseudomonadati</taxon>
        <taxon>Pseudomonadota</taxon>
        <taxon>Betaproteobacteria</taxon>
        <taxon>Burkholderiales</taxon>
        <taxon>Burkholderiaceae</taxon>
        <taxon>Paraburkholderia</taxon>
    </lineage>
</organism>
<evidence type="ECO:0000256" key="1">
    <source>
        <dbReference type="SAM" id="Phobius"/>
    </source>
</evidence>
<geneLocation type="plasmid" evidence="3 4">
    <name>pl1WSM5005</name>
</geneLocation>
<dbReference type="PANTHER" id="PTHR38033">
    <property type="entry name" value="MEMBRANE PROTEIN-RELATED"/>
    <property type="match status" value="1"/>
</dbReference>
<evidence type="ECO:0000313" key="4">
    <source>
        <dbReference type="Proteomes" id="UP000179860"/>
    </source>
</evidence>
<keyword evidence="4" id="KW-1185">Reference proteome</keyword>
<gene>
    <name evidence="3" type="ORF">BJG93_31810</name>
</gene>
<sequence length="236" mass="25983">MMSDSTAALMRPTALHAALLSNGAEIPAIPFWRARCDTLVETLQQEMQDRTFPATDIQEVSLAQCVLLDELTLHALPSRHHEEWLRDPLQMRFHGVRDGTTHVWKRIDAVADRGHQDLARLEFYCILLALGFDGGREDANAYLERAKSALSRHRRDETVLSIPDSPETAMLGTGSLRPLCMSGMSRIGTIASAVVAGAIAVASLWAALRVSPEVEALRLPQTSSPHSNPVLTERSQ</sequence>
<keyword evidence="1" id="KW-0812">Transmembrane</keyword>
<proteinExistence type="predicted"/>